<dbReference type="GO" id="GO:0000166">
    <property type="term" value="F:nucleotide binding"/>
    <property type="evidence" value="ECO:0007669"/>
    <property type="project" value="UniProtKB-KW"/>
</dbReference>
<reference evidence="10" key="1">
    <citation type="submission" date="2016-06" db="UniProtKB">
        <authorList>
            <consortium name="WormBaseParasite"/>
        </authorList>
    </citation>
    <scope>IDENTIFICATION</scope>
</reference>
<feature type="coiled-coil region" evidence="5">
    <location>
        <begin position="95"/>
        <end position="129"/>
    </location>
</feature>
<dbReference type="PANTHER" id="PTHR45655">
    <property type="entry name" value="GUANYLATE CYCLASE SOLUBLE SUBUNIT BETA-2"/>
    <property type="match status" value="1"/>
</dbReference>
<feature type="domain" description="Guanylate cyclase" evidence="7">
    <location>
        <begin position="159"/>
        <end position="202"/>
    </location>
</feature>
<evidence type="ECO:0000256" key="1">
    <source>
        <dbReference type="ARBA" id="ARBA00012202"/>
    </source>
</evidence>
<evidence type="ECO:0000256" key="5">
    <source>
        <dbReference type="SAM" id="Coils"/>
    </source>
</evidence>
<evidence type="ECO:0000313" key="8">
    <source>
        <dbReference type="EMBL" id="VDP46089.1"/>
    </source>
</evidence>
<evidence type="ECO:0000256" key="2">
    <source>
        <dbReference type="ARBA" id="ARBA00022741"/>
    </source>
</evidence>
<dbReference type="GO" id="GO:0004383">
    <property type="term" value="F:guanylate cyclase activity"/>
    <property type="evidence" value="ECO:0007669"/>
    <property type="project" value="UniProtKB-EC"/>
</dbReference>
<sequence>MLHTNIIFELTSNEINKEINTNVEQNNTGDQSDTNRGKLKLRGQMKYMSEWDAIVFLGTPIMRDVDSMLELGLYLNDLSMHDSSRDMVLAGEQQSAELKLALEQENEKSKRLEESLRRLDEEMRRTDELLYQMIPRSVAERLRAGEAAVDTCETFDNVTLLLSDVVGFTTICSGLAPLEVVSLLNKLYSVFDGLTEKHKVYKSLLGITTLQLQQRALKCPVTAERYWSPCEPVVWNEDFPTPLSGLSVFTSPDEAPDIRFSSPQFRKQRPRHENAVSRTSPEEAREVLLA</sequence>
<dbReference type="Proteomes" id="UP000279833">
    <property type="component" value="Unassembled WGS sequence"/>
</dbReference>
<dbReference type="SMART" id="SM00044">
    <property type="entry name" value="CYCc"/>
    <property type="match status" value="1"/>
</dbReference>
<keyword evidence="2" id="KW-0547">Nucleotide-binding</keyword>
<reference evidence="8 9" key="2">
    <citation type="submission" date="2018-11" db="EMBL/GenBank/DDBJ databases">
        <authorList>
            <consortium name="Pathogen Informatics"/>
        </authorList>
    </citation>
    <scope>NUCLEOTIDE SEQUENCE [LARGE SCALE GENOMIC DNA]</scope>
    <source>
        <strain evidence="8">Dakar</strain>
        <strain evidence="9">Dakar, Senegal</strain>
    </source>
</reference>
<dbReference type="EC" id="4.6.1.2" evidence="1"/>
<name>A0A183K9V7_9TREM</name>
<dbReference type="Gene3D" id="3.30.450.260">
    <property type="entry name" value="Haem NO binding associated domain"/>
    <property type="match status" value="1"/>
</dbReference>
<dbReference type="AlphaFoldDB" id="A0A183K9V7"/>
<dbReference type="GO" id="GO:0008074">
    <property type="term" value="C:guanylate cyclase complex, soluble"/>
    <property type="evidence" value="ECO:0007669"/>
    <property type="project" value="TreeGrafter"/>
</dbReference>
<feature type="compositionally biased region" description="Basic and acidic residues" evidence="6">
    <location>
        <begin position="271"/>
        <end position="290"/>
    </location>
</feature>
<dbReference type="Pfam" id="PF07701">
    <property type="entry name" value="HNOBA"/>
    <property type="match status" value="1"/>
</dbReference>
<keyword evidence="4" id="KW-0141">cGMP biosynthesis</keyword>
<dbReference type="WBParaSite" id="SCUD_0001179001-mRNA-1">
    <property type="protein sequence ID" value="SCUD_0001179001-mRNA-1"/>
    <property type="gene ID" value="SCUD_0001179001"/>
</dbReference>
<dbReference type="InterPro" id="IPR042463">
    <property type="entry name" value="HNOB_dom_associated_sf"/>
</dbReference>
<dbReference type="Pfam" id="PF00211">
    <property type="entry name" value="Guanylate_cyc"/>
    <property type="match status" value="1"/>
</dbReference>
<dbReference type="SUPFAM" id="SSF55073">
    <property type="entry name" value="Nucleotide cyclase"/>
    <property type="match status" value="1"/>
</dbReference>
<organism evidence="10">
    <name type="scientific">Schistosoma curassoni</name>
    <dbReference type="NCBI Taxonomy" id="6186"/>
    <lineage>
        <taxon>Eukaryota</taxon>
        <taxon>Metazoa</taxon>
        <taxon>Spiralia</taxon>
        <taxon>Lophotrochozoa</taxon>
        <taxon>Platyhelminthes</taxon>
        <taxon>Trematoda</taxon>
        <taxon>Digenea</taxon>
        <taxon>Strigeidida</taxon>
        <taxon>Schistosomatoidea</taxon>
        <taxon>Schistosomatidae</taxon>
        <taxon>Schistosoma</taxon>
    </lineage>
</organism>
<dbReference type="InterPro" id="IPR001054">
    <property type="entry name" value="A/G_cyclase"/>
</dbReference>
<keyword evidence="9" id="KW-1185">Reference proteome</keyword>
<dbReference type="Gene3D" id="6.10.250.780">
    <property type="match status" value="1"/>
</dbReference>
<keyword evidence="3" id="KW-0456">Lyase</keyword>
<evidence type="ECO:0000256" key="3">
    <source>
        <dbReference type="ARBA" id="ARBA00023239"/>
    </source>
</evidence>
<evidence type="ECO:0000259" key="7">
    <source>
        <dbReference type="PROSITE" id="PS50125"/>
    </source>
</evidence>
<feature type="region of interest" description="Disordered" evidence="6">
    <location>
        <begin position="260"/>
        <end position="290"/>
    </location>
</feature>
<proteinExistence type="predicted"/>
<protein>
    <recommendedName>
        <fullName evidence="1">guanylate cyclase</fullName>
        <ecNumber evidence="1">4.6.1.2</ecNumber>
    </recommendedName>
</protein>
<accession>A0A183K9V7</accession>
<dbReference type="Gene3D" id="3.30.70.1230">
    <property type="entry name" value="Nucleotide cyclase"/>
    <property type="match status" value="1"/>
</dbReference>
<evidence type="ECO:0000256" key="4">
    <source>
        <dbReference type="ARBA" id="ARBA00023293"/>
    </source>
</evidence>
<dbReference type="PROSITE" id="PS50125">
    <property type="entry name" value="GUANYLATE_CYCLASE_2"/>
    <property type="match status" value="1"/>
</dbReference>
<gene>
    <name evidence="8" type="ORF">SCUD_LOCUS11790</name>
</gene>
<dbReference type="PANTHER" id="PTHR45655:SF10">
    <property type="entry name" value="SOLUBLE GUANYLATE CYCLASE 88E"/>
    <property type="match status" value="1"/>
</dbReference>
<dbReference type="InterPro" id="IPR011645">
    <property type="entry name" value="HNOB_dom_associated"/>
</dbReference>
<dbReference type="InterPro" id="IPR029787">
    <property type="entry name" value="Nucleotide_cyclase"/>
</dbReference>
<keyword evidence="5" id="KW-0175">Coiled coil</keyword>
<evidence type="ECO:0000256" key="6">
    <source>
        <dbReference type="SAM" id="MobiDB-lite"/>
    </source>
</evidence>
<dbReference type="STRING" id="6186.A0A183K9V7"/>
<evidence type="ECO:0000313" key="9">
    <source>
        <dbReference type="Proteomes" id="UP000279833"/>
    </source>
</evidence>
<evidence type="ECO:0000313" key="10">
    <source>
        <dbReference type="WBParaSite" id="SCUD_0001179001-mRNA-1"/>
    </source>
</evidence>
<dbReference type="GO" id="GO:0038060">
    <property type="term" value="P:nitric oxide-cGMP-mediated signaling"/>
    <property type="evidence" value="ECO:0007669"/>
    <property type="project" value="TreeGrafter"/>
</dbReference>
<dbReference type="EMBL" id="UZAK01034651">
    <property type="protein sequence ID" value="VDP46089.1"/>
    <property type="molecule type" value="Genomic_DNA"/>
</dbReference>
<dbReference type="GO" id="GO:0070482">
    <property type="term" value="P:response to oxygen levels"/>
    <property type="evidence" value="ECO:0007669"/>
    <property type="project" value="TreeGrafter"/>
</dbReference>